<dbReference type="Gene3D" id="3.20.20.140">
    <property type="entry name" value="Metal-dependent hydrolases"/>
    <property type="match status" value="1"/>
</dbReference>
<dbReference type="AlphaFoldDB" id="A0AA38Y271"/>
<protein>
    <recommendedName>
        <fullName evidence="1">Amidohydrolase 3 domain-containing protein</fullName>
    </recommendedName>
</protein>
<dbReference type="NCBIfam" id="NF004636">
    <property type="entry name" value="PRK05985.1"/>
    <property type="match status" value="1"/>
</dbReference>
<dbReference type="CDD" id="cd01293">
    <property type="entry name" value="Bact_CD"/>
    <property type="match status" value="1"/>
</dbReference>
<dbReference type="InterPro" id="IPR032466">
    <property type="entry name" value="Metal_Hydrolase"/>
</dbReference>
<name>A0AA38Y271_9EURO</name>
<proteinExistence type="predicted"/>
<dbReference type="SUPFAM" id="SSF51338">
    <property type="entry name" value="Composite domain of metallo-dependent hydrolases"/>
    <property type="match status" value="1"/>
</dbReference>
<evidence type="ECO:0000259" key="1">
    <source>
        <dbReference type="Pfam" id="PF07969"/>
    </source>
</evidence>
<sequence length="404" mass="42520">MAAAAGRMAPVLAFRENLMTLQFIHGGVDRDGTPLHFHVHDGRFVGINGDDAAAEGAESVDLTGFTVLPGLVDGHIHLDKSFVGDRWHPHQPVSSLRERLAVEKAAIAAAAPMADRAEALIRQCSGFGTVAMRCHVDIDGSTGLHHLQAVREAALRCADIMRIQLVAFPQAGVMSCPGTAAVLEQAIAAGVEVLGGIDPSTLDGDAEGQLALLFGLAERYGVRLDIHLHEPGETGLAQLLRIAARTRASGLQGRVAVSHAYALGEVSLARALQVGEALAAAGVAIMSNAPGDHPFPPLRALHDAGVRVFAGNDNIRDCWWPYGSGDLLQRAMLLGYRSGFYTDADLMLALDMVTTHAATVIGLPQYGIADGLPATFVAVRADHGPAAVAGVPVERRVVVDGRWL</sequence>
<evidence type="ECO:0000313" key="2">
    <source>
        <dbReference type="EMBL" id="KAJ9633223.1"/>
    </source>
</evidence>
<reference evidence="2" key="1">
    <citation type="submission" date="2022-10" db="EMBL/GenBank/DDBJ databases">
        <title>Culturing micro-colonial fungi from biological soil crusts in the Mojave desert and describing Neophaeococcomyces mojavensis, and introducing the new genera and species Taxawa tesnikishii.</title>
        <authorList>
            <person name="Kurbessoian T."/>
            <person name="Stajich J.E."/>
        </authorList>
    </citation>
    <scope>NUCLEOTIDE SEQUENCE</scope>
    <source>
        <strain evidence="2">TK_35</strain>
    </source>
</reference>
<accession>A0AA38Y271</accession>
<feature type="domain" description="Amidohydrolase 3" evidence="1">
    <location>
        <begin position="100"/>
        <end position="401"/>
    </location>
</feature>
<dbReference type="Pfam" id="PF07969">
    <property type="entry name" value="Amidohydro_3"/>
    <property type="match status" value="1"/>
</dbReference>
<dbReference type="GO" id="GO:0016814">
    <property type="term" value="F:hydrolase activity, acting on carbon-nitrogen (but not peptide) bonds, in cyclic amidines"/>
    <property type="evidence" value="ECO:0007669"/>
    <property type="project" value="TreeGrafter"/>
</dbReference>
<organism evidence="2">
    <name type="scientific">Knufia peltigerae</name>
    <dbReference type="NCBI Taxonomy" id="1002370"/>
    <lineage>
        <taxon>Eukaryota</taxon>
        <taxon>Fungi</taxon>
        <taxon>Dikarya</taxon>
        <taxon>Ascomycota</taxon>
        <taxon>Pezizomycotina</taxon>
        <taxon>Eurotiomycetes</taxon>
        <taxon>Chaetothyriomycetidae</taxon>
        <taxon>Chaetothyriales</taxon>
        <taxon>Trichomeriaceae</taxon>
        <taxon>Knufia</taxon>
    </lineage>
</organism>
<comment type="caution">
    <text evidence="2">The sequence shown here is derived from an EMBL/GenBank/DDBJ whole genome shotgun (WGS) entry which is preliminary data.</text>
</comment>
<dbReference type="InterPro" id="IPR052349">
    <property type="entry name" value="Metallo-hydrolase_Enzymes"/>
</dbReference>
<dbReference type="Gene3D" id="2.30.40.10">
    <property type="entry name" value="Urease, subunit C, domain 1"/>
    <property type="match status" value="1"/>
</dbReference>
<dbReference type="SUPFAM" id="SSF51556">
    <property type="entry name" value="Metallo-dependent hydrolases"/>
    <property type="match status" value="1"/>
</dbReference>
<gene>
    <name evidence="2" type="ORF">H2204_007372</name>
</gene>
<dbReference type="PANTHER" id="PTHR32027">
    <property type="entry name" value="CYTOSINE DEAMINASE"/>
    <property type="match status" value="1"/>
</dbReference>
<dbReference type="EMBL" id="JAPDRN010000049">
    <property type="protein sequence ID" value="KAJ9633223.1"/>
    <property type="molecule type" value="Genomic_DNA"/>
</dbReference>
<dbReference type="InterPro" id="IPR013108">
    <property type="entry name" value="Amidohydro_3"/>
</dbReference>
<dbReference type="PANTHER" id="PTHR32027:SF9">
    <property type="entry name" value="BLL3847 PROTEIN"/>
    <property type="match status" value="1"/>
</dbReference>
<dbReference type="InterPro" id="IPR011059">
    <property type="entry name" value="Metal-dep_hydrolase_composite"/>
</dbReference>